<dbReference type="EMBL" id="JAEACQ010000126">
    <property type="protein sequence ID" value="MBL7626309.1"/>
    <property type="molecule type" value="Genomic_DNA"/>
</dbReference>
<evidence type="ECO:0000313" key="1">
    <source>
        <dbReference type="EMBL" id="MBL7626309.1"/>
    </source>
</evidence>
<dbReference type="Pfam" id="PF05954">
    <property type="entry name" value="Phage_GPD"/>
    <property type="match status" value="1"/>
</dbReference>
<protein>
    <submittedName>
        <fullName evidence="1">Phage late control D family protein</fullName>
    </submittedName>
</protein>
<proteinExistence type="predicted"/>
<accession>A0A937UK01</accession>
<gene>
    <name evidence="1" type="ORF">I7412_03785</name>
</gene>
<name>A0A937UK01_9ACTN</name>
<evidence type="ECO:0000313" key="2">
    <source>
        <dbReference type="Proteomes" id="UP000604475"/>
    </source>
</evidence>
<comment type="caution">
    <text evidence="1">The sequence shown here is derived from an EMBL/GenBank/DDBJ whole genome shotgun (WGS) entry which is preliminary data.</text>
</comment>
<organism evidence="1 2">
    <name type="scientific">Frankia nepalensis</name>
    <dbReference type="NCBI Taxonomy" id="1836974"/>
    <lineage>
        <taxon>Bacteria</taxon>
        <taxon>Bacillati</taxon>
        <taxon>Actinomycetota</taxon>
        <taxon>Actinomycetes</taxon>
        <taxon>Frankiales</taxon>
        <taxon>Frankiaceae</taxon>
        <taxon>Frankia</taxon>
    </lineage>
</organism>
<sequence length="355" mass="38171">MPGAMANVAPPTWTVKVNGSALPLDAEHDLLGIRIEQDLDAIGMLTIQLMNWNSETLGHTWSDSPLLGVGASVEVQPGGSGAGDPAAFVGEIIGVEPVWSSGRSPTVTVRAYDFLHRLNRSTMTRTFVNLTDSDIASRVAREAGLRAQVTNTRTKHTHVLQSNQTNLEFLRSRARRNGYEVFVRGKELHFREPALGQPVEHTLRVGEEIAEFAAWLSAAGRAGTQTVRAWDARRKEDIVGTRASRVVPTMGADTTGLGQADKIFGAATVTTATVPVRSQEEAEKLVVGRLRTSALAYVEAEAEGPGLATLRTGTTVGVEGAGTTFSGTYYVAQVVHTLAEGNHFRTAYRLRRTAA</sequence>
<dbReference type="RefSeq" id="WP_202999677.1">
    <property type="nucleotide sequence ID" value="NZ_JADWYU010000025.1"/>
</dbReference>
<reference evidence="1" key="1">
    <citation type="submission" date="2020-12" db="EMBL/GenBank/DDBJ databases">
        <title>Genomic characterization of non-nitrogen-fixing Frankia strains.</title>
        <authorList>
            <person name="Carlos-Shanley C."/>
            <person name="Guerra T."/>
            <person name="Hahn D."/>
        </authorList>
    </citation>
    <scope>NUCLEOTIDE SEQUENCE</scope>
    <source>
        <strain evidence="1">CN6</strain>
    </source>
</reference>
<dbReference type="Proteomes" id="UP000604475">
    <property type="component" value="Unassembled WGS sequence"/>
</dbReference>
<dbReference type="AlphaFoldDB" id="A0A937UK01"/>
<keyword evidence="2" id="KW-1185">Reference proteome</keyword>
<dbReference type="SUPFAM" id="SSF69279">
    <property type="entry name" value="Phage tail proteins"/>
    <property type="match status" value="1"/>
</dbReference>